<dbReference type="EMBL" id="GGEC01078005">
    <property type="protein sequence ID" value="MBX58489.1"/>
    <property type="molecule type" value="Transcribed_RNA"/>
</dbReference>
<protein>
    <submittedName>
        <fullName evidence="1">Uncharacterized protein</fullName>
    </submittedName>
</protein>
<evidence type="ECO:0000313" key="1">
    <source>
        <dbReference type="EMBL" id="MBX58489.1"/>
    </source>
</evidence>
<accession>A0A2P2PV35</accession>
<sequence length="11" mass="1377">MMQFFAAQKFQ</sequence>
<proteinExistence type="predicted"/>
<organism evidence="1">
    <name type="scientific">Rhizophora mucronata</name>
    <name type="common">Asiatic mangrove</name>
    <dbReference type="NCBI Taxonomy" id="61149"/>
    <lineage>
        <taxon>Eukaryota</taxon>
        <taxon>Viridiplantae</taxon>
        <taxon>Streptophyta</taxon>
        <taxon>Embryophyta</taxon>
        <taxon>Tracheophyta</taxon>
        <taxon>Spermatophyta</taxon>
        <taxon>Magnoliopsida</taxon>
        <taxon>eudicotyledons</taxon>
        <taxon>Gunneridae</taxon>
        <taxon>Pentapetalae</taxon>
        <taxon>rosids</taxon>
        <taxon>fabids</taxon>
        <taxon>Malpighiales</taxon>
        <taxon>Rhizophoraceae</taxon>
        <taxon>Rhizophora</taxon>
    </lineage>
</organism>
<reference evidence="1" key="1">
    <citation type="submission" date="2018-02" db="EMBL/GenBank/DDBJ databases">
        <title>Rhizophora mucronata_Transcriptome.</title>
        <authorList>
            <person name="Meera S.P."/>
            <person name="Sreeshan A."/>
            <person name="Augustine A."/>
        </authorList>
    </citation>
    <scope>NUCLEOTIDE SEQUENCE</scope>
    <source>
        <tissue evidence="1">Leaf</tissue>
    </source>
</reference>
<name>A0A2P2PV35_RHIMU</name>